<dbReference type="Proteomes" id="UP001152797">
    <property type="component" value="Unassembled WGS sequence"/>
</dbReference>
<dbReference type="Pfam" id="PF13646">
    <property type="entry name" value="HEAT_2"/>
    <property type="match status" value="1"/>
</dbReference>
<dbReference type="OrthoDB" id="420628at2759"/>
<dbReference type="EMBL" id="CAMXCT030003746">
    <property type="protein sequence ID" value="CAL4793326.1"/>
    <property type="molecule type" value="Genomic_DNA"/>
</dbReference>
<protein>
    <submittedName>
        <fullName evidence="3">HEAT repeat domain-containing protein</fullName>
    </submittedName>
</protein>
<comment type="caution">
    <text evidence="1">The sequence shown here is derived from an EMBL/GenBank/DDBJ whole genome shotgun (WGS) entry which is preliminary data.</text>
</comment>
<gene>
    <name evidence="1" type="ORF">C1SCF055_LOCUS31694</name>
</gene>
<dbReference type="EMBL" id="CAMXCT020003746">
    <property type="protein sequence ID" value="CAL1159389.1"/>
    <property type="molecule type" value="Genomic_DNA"/>
</dbReference>
<dbReference type="EMBL" id="CAMXCT010003746">
    <property type="protein sequence ID" value="CAI4006014.1"/>
    <property type="molecule type" value="Genomic_DNA"/>
</dbReference>
<evidence type="ECO:0000313" key="1">
    <source>
        <dbReference type="EMBL" id="CAI4006014.1"/>
    </source>
</evidence>
<dbReference type="Gene3D" id="1.25.10.10">
    <property type="entry name" value="Leucine-rich Repeat Variant"/>
    <property type="match status" value="1"/>
</dbReference>
<evidence type="ECO:0000313" key="3">
    <source>
        <dbReference type="EMBL" id="CAL4793326.1"/>
    </source>
</evidence>
<keyword evidence="4" id="KW-1185">Reference proteome</keyword>
<name>A0A9P1DAY5_9DINO</name>
<reference evidence="1" key="1">
    <citation type="submission" date="2022-10" db="EMBL/GenBank/DDBJ databases">
        <authorList>
            <person name="Chen Y."/>
            <person name="Dougan E. K."/>
            <person name="Chan C."/>
            <person name="Rhodes N."/>
            <person name="Thang M."/>
        </authorList>
    </citation>
    <scope>NUCLEOTIDE SEQUENCE</scope>
</reference>
<sequence>MTQSAAKSQRGNAAQGGVGVAKVTKLCCQVLLDPTEHRIVRTEAARVLQEVDAADHCTAEALCWAVQKETDRFVRRSLVDAAAHFAAHRSAVEALLALSQDSDRFVRDAAVAALADRGEGEATLIEDGHKKKHMMVRHVERPAWAPGSLERRSTAAGGSLRDDGRGRPTLHVLLRTLASERYGALREPVLWMLVGHWLRAVKCWDWDGLIDRSFGEVVQAQSL</sequence>
<evidence type="ECO:0000313" key="2">
    <source>
        <dbReference type="EMBL" id="CAL1159389.1"/>
    </source>
</evidence>
<evidence type="ECO:0000313" key="4">
    <source>
        <dbReference type="Proteomes" id="UP001152797"/>
    </source>
</evidence>
<dbReference type="InterPro" id="IPR011989">
    <property type="entry name" value="ARM-like"/>
</dbReference>
<dbReference type="SUPFAM" id="SSF48371">
    <property type="entry name" value="ARM repeat"/>
    <property type="match status" value="1"/>
</dbReference>
<organism evidence="1">
    <name type="scientific">Cladocopium goreaui</name>
    <dbReference type="NCBI Taxonomy" id="2562237"/>
    <lineage>
        <taxon>Eukaryota</taxon>
        <taxon>Sar</taxon>
        <taxon>Alveolata</taxon>
        <taxon>Dinophyceae</taxon>
        <taxon>Suessiales</taxon>
        <taxon>Symbiodiniaceae</taxon>
        <taxon>Cladocopium</taxon>
    </lineage>
</organism>
<accession>A0A9P1DAY5</accession>
<dbReference type="AlphaFoldDB" id="A0A9P1DAY5"/>
<dbReference type="InterPro" id="IPR016024">
    <property type="entry name" value="ARM-type_fold"/>
</dbReference>
<proteinExistence type="predicted"/>
<reference evidence="2" key="2">
    <citation type="submission" date="2024-04" db="EMBL/GenBank/DDBJ databases">
        <authorList>
            <person name="Chen Y."/>
            <person name="Shah S."/>
            <person name="Dougan E. K."/>
            <person name="Thang M."/>
            <person name="Chan C."/>
        </authorList>
    </citation>
    <scope>NUCLEOTIDE SEQUENCE [LARGE SCALE GENOMIC DNA]</scope>
</reference>